<dbReference type="PANTHER" id="PTHR43015">
    <property type="entry name" value="D-RIBITOL-5-PHOSPHATE CYTIDYLYLTRANSFERASE"/>
    <property type="match status" value="1"/>
</dbReference>
<dbReference type="PROSITE" id="PS01295">
    <property type="entry name" value="ISPD"/>
    <property type="match status" value="1"/>
</dbReference>
<keyword evidence="4" id="KW-1185">Reference proteome</keyword>
<dbReference type="Gene3D" id="3.90.550.10">
    <property type="entry name" value="Spore Coat Polysaccharide Biosynthesis Protein SpsA, Chain A"/>
    <property type="match status" value="1"/>
</dbReference>
<proteinExistence type="predicted"/>
<organism evidence="3 4">
    <name type="scientific">Anaerocolumna cellulosilytica</name>
    <dbReference type="NCBI Taxonomy" id="433286"/>
    <lineage>
        <taxon>Bacteria</taxon>
        <taxon>Bacillati</taxon>
        <taxon>Bacillota</taxon>
        <taxon>Clostridia</taxon>
        <taxon>Lachnospirales</taxon>
        <taxon>Lachnospiraceae</taxon>
        <taxon>Anaerocolumna</taxon>
    </lineage>
</organism>
<evidence type="ECO:0000313" key="4">
    <source>
        <dbReference type="Proteomes" id="UP000515561"/>
    </source>
</evidence>
<evidence type="ECO:0000256" key="2">
    <source>
        <dbReference type="ARBA" id="ARBA00022695"/>
    </source>
</evidence>
<evidence type="ECO:0000313" key="3">
    <source>
        <dbReference type="EMBL" id="BCJ92951.1"/>
    </source>
</evidence>
<dbReference type="Proteomes" id="UP000515561">
    <property type="component" value="Chromosome"/>
</dbReference>
<dbReference type="PANTHER" id="PTHR43015:SF1">
    <property type="entry name" value="D-RIBITOL-5-PHOSPHATE CYTIDYLYLTRANSFERASE"/>
    <property type="match status" value="1"/>
</dbReference>
<keyword evidence="1 3" id="KW-0808">Transferase</keyword>
<protein>
    <submittedName>
        <fullName evidence="3">2-C-methyl-D-erythritol 4-phosphate cytidylyltransferase</fullName>
    </submittedName>
</protein>
<dbReference type="InterPro" id="IPR018294">
    <property type="entry name" value="ISPD_synthase_CS"/>
</dbReference>
<gene>
    <name evidence="3" type="ORF">acsn021_05200</name>
</gene>
<dbReference type="GO" id="GO:0070567">
    <property type="term" value="F:cytidylyltransferase activity"/>
    <property type="evidence" value="ECO:0007669"/>
    <property type="project" value="InterPro"/>
</dbReference>
<dbReference type="CDD" id="cd02516">
    <property type="entry name" value="CDP-ME_synthetase"/>
    <property type="match status" value="1"/>
</dbReference>
<dbReference type="GO" id="GO:0008299">
    <property type="term" value="P:isoprenoid biosynthetic process"/>
    <property type="evidence" value="ECO:0007669"/>
    <property type="project" value="InterPro"/>
</dbReference>
<dbReference type="GO" id="GO:0005829">
    <property type="term" value="C:cytosol"/>
    <property type="evidence" value="ECO:0007669"/>
    <property type="project" value="TreeGrafter"/>
</dbReference>
<keyword evidence="2 3" id="KW-0548">Nucleotidyltransferase</keyword>
<dbReference type="EMBL" id="AP023367">
    <property type="protein sequence ID" value="BCJ92951.1"/>
    <property type="molecule type" value="Genomic_DNA"/>
</dbReference>
<dbReference type="Pfam" id="PF01128">
    <property type="entry name" value="IspD"/>
    <property type="match status" value="1"/>
</dbReference>
<reference evidence="3 4" key="1">
    <citation type="journal article" date="2016" name="Int. J. Syst. Evol. Microbiol.">
        <title>Descriptions of Anaerotaenia torta gen. nov., sp. nov. and Anaerocolumna cellulosilytica gen. nov., sp. nov. isolated from a methanogenic reactor of cattle waste.</title>
        <authorList>
            <person name="Uek A."/>
            <person name="Ohtaki Y."/>
            <person name="Kaku N."/>
            <person name="Ueki K."/>
        </authorList>
    </citation>
    <scope>NUCLEOTIDE SEQUENCE [LARGE SCALE GENOMIC DNA]</scope>
    <source>
        <strain evidence="3 4">SN021</strain>
    </source>
</reference>
<name>A0A6S6R144_9FIRM</name>
<sequence>MNSKSKPKQFLEMHGKPIIIYTLEYFNEHPEIDAICIVCLYGWEKELERLLTSYNIHKVKWVTTGGETGHDSIFNGLKVMKNDLQDKDVVIIHDGVRPLISKELIDKNIKTVALYGNSITVEKANESIVQINDNGIIDNVPSRAKMRIAKAPQCFRFEEIWTVHEQAQKDGFKSIDSAHLLHYYGHTLHTVESTPYNIKIATPSDFYVFRALFEAMENSQIFGI</sequence>
<dbReference type="InterPro" id="IPR034683">
    <property type="entry name" value="IspD/TarI"/>
</dbReference>
<evidence type="ECO:0000256" key="1">
    <source>
        <dbReference type="ARBA" id="ARBA00022679"/>
    </source>
</evidence>
<dbReference type="AlphaFoldDB" id="A0A6S6R144"/>
<dbReference type="InterPro" id="IPR029044">
    <property type="entry name" value="Nucleotide-diphossugar_trans"/>
</dbReference>
<dbReference type="SUPFAM" id="SSF53448">
    <property type="entry name" value="Nucleotide-diphospho-sugar transferases"/>
    <property type="match status" value="1"/>
</dbReference>
<accession>A0A6S6R144</accession>
<dbReference type="KEGG" id="acel:acsn021_05200"/>